<dbReference type="STRING" id="1798553.A3H70_00110"/>
<evidence type="ECO:0000313" key="2">
    <source>
        <dbReference type="Proteomes" id="UP000178109"/>
    </source>
</evidence>
<proteinExistence type="predicted"/>
<organism evidence="1 2">
    <name type="scientific">Candidatus Komeilibacteria bacterium RIFCSPLOWO2_02_FULL_48_11</name>
    <dbReference type="NCBI Taxonomy" id="1798553"/>
    <lineage>
        <taxon>Bacteria</taxon>
        <taxon>Candidatus Komeiliibacteriota</taxon>
    </lineage>
</organism>
<dbReference type="Pfam" id="PF04365">
    <property type="entry name" value="BrnT_toxin"/>
    <property type="match status" value="1"/>
</dbReference>
<accession>A0A1G2BQI6</accession>
<name>A0A1G2BQI6_9BACT</name>
<evidence type="ECO:0000313" key="1">
    <source>
        <dbReference type="EMBL" id="OGY91415.1"/>
    </source>
</evidence>
<reference evidence="1 2" key="1">
    <citation type="journal article" date="2016" name="Nat. Commun.">
        <title>Thousands of microbial genomes shed light on interconnected biogeochemical processes in an aquifer system.</title>
        <authorList>
            <person name="Anantharaman K."/>
            <person name="Brown C.T."/>
            <person name="Hug L.A."/>
            <person name="Sharon I."/>
            <person name="Castelle C.J."/>
            <person name="Probst A.J."/>
            <person name="Thomas B.C."/>
            <person name="Singh A."/>
            <person name="Wilkins M.J."/>
            <person name="Karaoz U."/>
            <person name="Brodie E.L."/>
            <person name="Williams K.H."/>
            <person name="Hubbard S.S."/>
            <person name="Banfield J.F."/>
        </authorList>
    </citation>
    <scope>NUCLEOTIDE SEQUENCE [LARGE SCALE GENOMIC DNA]</scope>
</reference>
<comment type="caution">
    <text evidence="1">The sequence shown here is derived from an EMBL/GenBank/DDBJ whole genome shotgun (WGS) entry which is preliminary data.</text>
</comment>
<protein>
    <recommendedName>
        <fullName evidence="3">BrnT family toxin</fullName>
    </recommendedName>
</protein>
<evidence type="ECO:0008006" key="3">
    <source>
        <dbReference type="Google" id="ProtNLM"/>
    </source>
</evidence>
<dbReference type="Gene3D" id="3.10.450.530">
    <property type="entry name" value="Ribonuclease toxin, BrnT, of type II toxin-antitoxin system"/>
    <property type="match status" value="1"/>
</dbReference>
<dbReference type="InterPro" id="IPR038573">
    <property type="entry name" value="BrnT_sf"/>
</dbReference>
<dbReference type="EMBL" id="MHKO01000047">
    <property type="protein sequence ID" value="OGY91415.1"/>
    <property type="molecule type" value="Genomic_DNA"/>
</dbReference>
<dbReference type="AlphaFoldDB" id="A0A1G2BQI6"/>
<sequence>MMKILRYTGFDWDKGNLDKNWLKHKVSNAECEEVFFNQPLLIIKDEKHSQKEKRCHALGKTESGRLLFMSFTIRNNTIRIISARDMSKKEQKQYEKP</sequence>
<gene>
    <name evidence="1" type="ORF">A3H70_00110</name>
</gene>
<dbReference type="Proteomes" id="UP000178109">
    <property type="component" value="Unassembled WGS sequence"/>
</dbReference>
<dbReference type="InterPro" id="IPR007460">
    <property type="entry name" value="BrnT_toxin"/>
</dbReference>